<evidence type="ECO:0000256" key="4">
    <source>
        <dbReference type="ARBA" id="ARBA00022692"/>
    </source>
</evidence>
<keyword evidence="9" id="KW-1185">Reference proteome</keyword>
<organism evidence="8 9">
    <name type="scientific">Paenibacillus aestuarii</name>
    <dbReference type="NCBI Taxonomy" id="516965"/>
    <lineage>
        <taxon>Bacteria</taxon>
        <taxon>Bacillati</taxon>
        <taxon>Bacillota</taxon>
        <taxon>Bacilli</taxon>
        <taxon>Bacillales</taxon>
        <taxon>Paenibacillaceae</taxon>
        <taxon>Paenibacillus</taxon>
    </lineage>
</organism>
<evidence type="ECO:0000256" key="5">
    <source>
        <dbReference type="ARBA" id="ARBA00022989"/>
    </source>
</evidence>
<accession>A0ABW0K995</accession>
<evidence type="ECO:0000256" key="1">
    <source>
        <dbReference type="ARBA" id="ARBA00004651"/>
    </source>
</evidence>
<feature type="transmembrane region" description="Helical" evidence="7">
    <location>
        <begin position="105"/>
        <end position="126"/>
    </location>
</feature>
<reference evidence="9" key="1">
    <citation type="journal article" date="2019" name="Int. J. Syst. Evol. Microbiol.">
        <title>The Global Catalogue of Microorganisms (GCM) 10K type strain sequencing project: providing services to taxonomists for standard genome sequencing and annotation.</title>
        <authorList>
            <consortium name="The Broad Institute Genomics Platform"/>
            <consortium name="The Broad Institute Genome Sequencing Center for Infectious Disease"/>
            <person name="Wu L."/>
            <person name="Ma J."/>
        </authorList>
    </citation>
    <scope>NUCLEOTIDE SEQUENCE [LARGE SCALE GENOMIC DNA]</scope>
    <source>
        <strain evidence="9">KACC 11904</strain>
    </source>
</reference>
<evidence type="ECO:0000313" key="8">
    <source>
        <dbReference type="EMBL" id="MFC5449943.1"/>
    </source>
</evidence>
<evidence type="ECO:0000256" key="7">
    <source>
        <dbReference type="SAM" id="Phobius"/>
    </source>
</evidence>
<dbReference type="PANTHER" id="PTHR33452:SF10">
    <property type="entry name" value="OXIDOREDUCTASE MHQP-RELATED"/>
    <property type="match status" value="1"/>
</dbReference>
<dbReference type="PANTHER" id="PTHR33452">
    <property type="entry name" value="OXIDOREDUCTASE CATD-RELATED"/>
    <property type="match status" value="1"/>
</dbReference>
<evidence type="ECO:0000256" key="3">
    <source>
        <dbReference type="ARBA" id="ARBA00022475"/>
    </source>
</evidence>
<evidence type="ECO:0000313" key="9">
    <source>
        <dbReference type="Proteomes" id="UP001596044"/>
    </source>
</evidence>
<feature type="transmembrane region" description="Helical" evidence="7">
    <location>
        <begin position="49"/>
        <end position="68"/>
    </location>
</feature>
<evidence type="ECO:0000256" key="2">
    <source>
        <dbReference type="ARBA" id="ARBA00006679"/>
    </source>
</evidence>
<keyword evidence="3" id="KW-1003">Cell membrane</keyword>
<keyword evidence="6 7" id="KW-0472">Membrane</keyword>
<keyword evidence="4 7" id="KW-0812">Transmembrane</keyword>
<feature type="transmembrane region" description="Helical" evidence="7">
    <location>
        <begin position="75"/>
        <end position="93"/>
    </location>
</feature>
<dbReference type="InterPro" id="IPR032808">
    <property type="entry name" value="DoxX"/>
</dbReference>
<dbReference type="RefSeq" id="WP_270885016.1">
    <property type="nucleotide sequence ID" value="NZ_JAQFVF010000080.1"/>
</dbReference>
<gene>
    <name evidence="8" type="ORF">ACFPOG_16960</name>
</gene>
<keyword evidence="5 7" id="KW-1133">Transmembrane helix</keyword>
<proteinExistence type="inferred from homology"/>
<dbReference type="InterPro" id="IPR051907">
    <property type="entry name" value="DoxX-like_oxidoreductase"/>
</dbReference>
<dbReference type="Proteomes" id="UP001596044">
    <property type="component" value="Unassembled WGS sequence"/>
</dbReference>
<comment type="similarity">
    <text evidence="2">Belongs to the DoxX family.</text>
</comment>
<dbReference type="Pfam" id="PF07681">
    <property type="entry name" value="DoxX"/>
    <property type="match status" value="1"/>
</dbReference>
<feature type="transmembrane region" description="Helical" evidence="7">
    <location>
        <begin position="7"/>
        <end position="29"/>
    </location>
</feature>
<evidence type="ECO:0000256" key="6">
    <source>
        <dbReference type="ARBA" id="ARBA00023136"/>
    </source>
</evidence>
<dbReference type="EMBL" id="JBHSMJ010000022">
    <property type="protein sequence ID" value="MFC5449943.1"/>
    <property type="molecule type" value="Genomic_DNA"/>
</dbReference>
<comment type="caution">
    <text evidence="8">The sequence shown here is derived from an EMBL/GenBank/DDBJ whole genome shotgun (WGS) entry which is preliminary data.</text>
</comment>
<sequence length="127" mass="13416">MMEWGLFIIRVIVGLTFIGHGVQKWFGWFGGYGLKGTGGWLDSIGLKPGAAMAFLIGLVEIFGGLLFGIGLWLPLGAALIVLTMLGAIIMVHGRNGWMKANGYEYNLVLIAIAVGVALIGPGSIALK</sequence>
<name>A0ABW0K995_9BACL</name>
<comment type="subcellular location">
    <subcellularLocation>
        <location evidence="1">Cell membrane</location>
        <topology evidence="1">Multi-pass membrane protein</topology>
    </subcellularLocation>
</comment>
<protein>
    <submittedName>
        <fullName evidence="8">DoxX family protein</fullName>
    </submittedName>
</protein>